<comment type="caution">
    <text evidence="1">The sequence shown here is derived from an EMBL/GenBank/DDBJ whole genome shotgun (WGS) entry which is preliminary data.</text>
</comment>
<protein>
    <submittedName>
        <fullName evidence="1">Uncharacterized protein</fullName>
    </submittedName>
</protein>
<proteinExistence type="predicted"/>
<reference evidence="2" key="1">
    <citation type="journal article" date="2018" name="BMC Genomics">
        <title>Genomic insights into host adaptation between the wheat stripe rust pathogen (Puccinia striiformis f. sp. tritici) and the barley stripe rust pathogen (Puccinia striiformis f. sp. hordei).</title>
        <authorList>
            <person name="Xia C."/>
            <person name="Wang M."/>
            <person name="Yin C."/>
            <person name="Cornejo O.E."/>
            <person name="Hulbert S.H."/>
            <person name="Chen X."/>
        </authorList>
    </citation>
    <scope>NUCLEOTIDE SEQUENCE [LARGE SCALE GENOMIC DNA]</scope>
    <source>
        <strain evidence="2">93-210</strain>
    </source>
</reference>
<accession>A0ACC0DZ03</accession>
<name>A0ACC0DZ03_9BASI</name>
<reference evidence="2" key="2">
    <citation type="journal article" date="2018" name="Mol. Plant Microbe Interact.">
        <title>Genome sequence resources for the wheat stripe rust pathogen (Puccinia striiformis f. sp. tritici) and the barley stripe rust pathogen (Puccinia striiformis f. sp. hordei).</title>
        <authorList>
            <person name="Xia C."/>
            <person name="Wang M."/>
            <person name="Yin C."/>
            <person name="Cornejo O.E."/>
            <person name="Hulbert S.H."/>
            <person name="Chen X."/>
        </authorList>
    </citation>
    <scope>NUCLEOTIDE SEQUENCE [LARGE SCALE GENOMIC DNA]</scope>
    <source>
        <strain evidence="2">93-210</strain>
    </source>
</reference>
<dbReference type="Proteomes" id="UP001060170">
    <property type="component" value="Chromosome 12"/>
</dbReference>
<gene>
    <name evidence="1" type="ORF">MJO28_012014</name>
</gene>
<keyword evidence="2" id="KW-1185">Reference proteome</keyword>
<sequence length="88" mass="9938">MHRNENIKIPVPFLLLIRRLGSSSRFQIAFCTYSCVQNPWQITFGYSNSTIGATLAGEPPLVHLPAFREARVTFAHFLRPSMLFVISG</sequence>
<organism evidence="1 2">
    <name type="scientific">Puccinia striiformis f. sp. tritici</name>
    <dbReference type="NCBI Taxonomy" id="168172"/>
    <lineage>
        <taxon>Eukaryota</taxon>
        <taxon>Fungi</taxon>
        <taxon>Dikarya</taxon>
        <taxon>Basidiomycota</taxon>
        <taxon>Pucciniomycotina</taxon>
        <taxon>Pucciniomycetes</taxon>
        <taxon>Pucciniales</taxon>
        <taxon>Pucciniaceae</taxon>
        <taxon>Puccinia</taxon>
    </lineage>
</organism>
<evidence type="ECO:0000313" key="1">
    <source>
        <dbReference type="EMBL" id="KAI7941987.1"/>
    </source>
</evidence>
<reference evidence="1 2" key="3">
    <citation type="journal article" date="2022" name="Microbiol. Spectr.">
        <title>Folding features and dynamics of 3D genome architecture in plant fungal pathogens.</title>
        <authorList>
            <person name="Xia C."/>
        </authorList>
    </citation>
    <scope>NUCLEOTIDE SEQUENCE [LARGE SCALE GENOMIC DNA]</scope>
    <source>
        <strain evidence="1 2">93-210</strain>
    </source>
</reference>
<dbReference type="EMBL" id="CM045876">
    <property type="protein sequence ID" value="KAI7941987.1"/>
    <property type="molecule type" value="Genomic_DNA"/>
</dbReference>
<evidence type="ECO:0000313" key="2">
    <source>
        <dbReference type="Proteomes" id="UP001060170"/>
    </source>
</evidence>